<dbReference type="Gene3D" id="1.10.10.10">
    <property type="entry name" value="Winged helix-like DNA-binding domain superfamily/Winged helix DNA-binding domain"/>
    <property type="match status" value="1"/>
</dbReference>
<dbReference type="FunFam" id="1.10.10.10:FF:000016">
    <property type="entry name" value="Forkhead box protein I1"/>
    <property type="match status" value="1"/>
</dbReference>
<dbReference type="GO" id="GO:0000981">
    <property type="term" value="F:DNA-binding transcription factor activity, RNA polymerase II-specific"/>
    <property type="evidence" value="ECO:0007669"/>
    <property type="project" value="TreeGrafter"/>
</dbReference>
<dbReference type="PROSITE" id="PS00657">
    <property type="entry name" value="FORK_HEAD_1"/>
    <property type="match status" value="1"/>
</dbReference>
<evidence type="ECO:0000256" key="1">
    <source>
        <dbReference type="ARBA" id="ARBA00004123"/>
    </source>
</evidence>
<evidence type="ECO:0000256" key="12">
    <source>
        <dbReference type="SAM" id="MobiDB-lite"/>
    </source>
</evidence>
<dbReference type="Proteomes" id="UP000786811">
    <property type="component" value="Unassembled WGS sequence"/>
</dbReference>
<dbReference type="GO" id="GO:0009653">
    <property type="term" value="P:anatomical structure morphogenesis"/>
    <property type="evidence" value="ECO:0007669"/>
    <property type="project" value="TreeGrafter"/>
</dbReference>
<keyword evidence="8" id="KW-0804">Transcription</keyword>
<reference evidence="14" key="1">
    <citation type="submission" date="2021-04" db="EMBL/GenBank/DDBJ databases">
        <authorList>
            <person name="Chebbi M.A.C M."/>
        </authorList>
    </citation>
    <scope>NUCLEOTIDE SEQUENCE</scope>
</reference>
<keyword evidence="4" id="KW-0221">Differentiation</keyword>
<feature type="compositionally biased region" description="Polar residues" evidence="12">
    <location>
        <begin position="181"/>
        <end position="191"/>
    </location>
</feature>
<evidence type="ECO:0000313" key="15">
    <source>
        <dbReference type="Proteomes" id="UP000786811"/>
    </source>
</evidence>
<sequence length="480" mass="52621">MNTFAKVSSVLGREYETMLCIDIQQDSLGSPSLSSLQDSPHSLKIKQEPYQLSPSLPALHQVSNYVTDMSSGCMSTQKDLDMTVNNFTRSLTTHPHSLGHLHDHLNHNSPRSAISMHSSSSLHPTSHHHHHHCDDKTGASPPVVLHSSSSAKTSTSSTPNASSTSANTNLSANTNEASTTGSISNSSEASSTLIKPPYSYVALIAMAINHTQHKRATLSEIYSYITNKFPYYEKNKKGWQNSIRHNLSLNECFVKVPREGGGERKGNFWTLDPQFDDMFENGNYKRRKRMKRPYRGTSYHHKTLFGDPYPTSHVHLGATRNIFAHSPPSYAPTAYTRYDASTWSLQQPQLSYSHCQALQPQLQPMQSMQIPTMNGYGQFNSLSSTTSSPGSMPSSSFVGNNFGSCSRRHDTSVTADAMAGRSYWPDMVNVKEEPGSSTVTSGGLGTIGVGSSMVGSPMSANVSSTGFPSMDFQSRPKCYI</sequence>
<keyword evidence="2" id="KW-1017">Isopeptide bond</keyword>
<dbReference type="InterPro" id="IPR030456">
    <property type="entry name" value="TF_fork_head_CS_2"/>
</dbReference>
<dbReference type="SUPFAM" id="SSF46785">
    <property type="entry name" value="Winged helix' DNA-binding domain"/>
    <property type="match status" value="1"/>
</dbReference>
<feature type="region of interest" description="Disordered" evidence="12">
    <location>
        <begin position="98"/>
        <end position="191"/>
    </location>
</feature>
<evidence type="ECO:0000256" key="6">
    <source>
        <dbReference type="ARBA" id="ARBA00023015"/>
    </source>
</evidence>
<evidence type="ECO:0000256" key="7">
    <source>
        <dbReference type="ARBA" id="ARBA00023125"/>
    </source>
</evidence>
<protein>
    <recommendedName>
        <fullName evidence="10">Forkhead box protein L2</fullName>
    </recommendedName>
</protein>
<dbReference type="GO" id="GO:0030154">
    <property type="term" value="P:cell differentiation"/>
    <property type="evidence" value="ECO:0007669"/>
    <property type="project" value="UniProtKB-KW"/>
</dbReference>
<feature type="DNA-binding region" description="Fork-head" evidence="11">
    <location>
        <begin position="195"/>
        <end position="289"/>
    </location>
</feature>
<keyword evidence="7 11" id="KW-0238">DNA-binding</keyword>
<keyword evidence="9 11" id="KW-0539">Nucleus</keyword>
<dbReference type="InterPro" id="IPR047515">
    <property type="entry name" value="FH_FOXL2"/>
</dbReference>
<evidence type="ECO:0000256" key="5">
    <source>
        <dbReference type="ARBA" id="ARBA00022843"/>
    </source>
</evidence>
<feature type="compositionally biased region" description="Low complexity" evidence="12">
    <location>
        <begin position="147"/>
        <end position="180"/>
    </location>
</feature>
<dbReference type="GO" id="GO:0005634">
    <property type="term" value="C:nucleus"/>
    <property type="evidence" value="ECO:0007669"/>
    <property type="project" value="UniProtKB-SubCell"/>
</dbReference>
<evidence type="ECO:0000256" key="11">
    <source>
        <dbReference type="PROSITE-ProRule" id="PRU00089"/>
    </source>
</evidence>
<evidence type="ECO:0000256" key="4">
    <source>
        <dbReference type="ARBA" id="ARBA00022782"/>
    </source>
</evidence>
<evidence type="ECO:0000256" key="9">
    <source>
        <dbReference type="ARBA" id="ARBA00023242"/>
    </source>
</evidence>
<dbReference type="GO" id="GO:0000978">
    <property type="term" value="F:RNA polymerase II cis-regulatory region sequence-specific DNA binding"/>
    <property type="evidence" value="ECO:0007669"/>
    <property type="project" value="TreeGrafter"/>
</dbReference>
<organism evidence="14 15">
    <name type="scientific">Cotesia congregata</name>
    <name type="common">Parasitoid wasp</name>
    <name type="synonym">Apanteles congregatus</name>
    <dbReference type="NCBI Taxonomy" id="51543"/>
    <lineage>
        <taxon>Eukaryota</taxon>
        <taxon>Metazoa</taxon>
        <taxon>Ecdysozoa</taxon>
        <taxon>Arthropoda</taxon>
        <taxon>Hexapoda</taxon>
        <taxon>Insecta</taxon>
        <taxon>Pterygota</taxon>
        <taxon>Neoptera</taxon>
        <taxon>Endopterygota</taxon>
        <taxon>Hymenoptera</taxon>
        <taxon>Apocrita</taxon>
        <taxon>Ichneumonoidea</taxon>
        <taxon>Braconidae</taxon>
        <taxon>Microgastrinae</taxon>
        <taxon>Cotesia</taxon>
    </lineage>
</organism>
<keyword evidence="6" id="KW-0805">Transcription regulation</keyword>
<dbReference type="SMART" id="SM00339">
    <property type="entry name" value="FH"/>
    <property type="match status" value="1"/>
</dbReference>
<comment type="caution">
    <text evidence="14">The sequence shown here is derived from an EMBL/GenBank/DDBJ whole genome shotgun (WGS) entry which is preliminary data.</text>
</comment>
<dbReference type="EMBL" id="CAJNRD030001123">
    <property type="protein sequence ID" value="CAG5103789.1"/>
    <property type="molecule type" value="Genomic_DNA"/>
</dbReference>
<evidence type="ECO:0000256" key="3">
    <source>
        <dbReference type="ARBA" id="ARBA00022553"/>
    </source>
</evidence>
<dbReference type="InterPro" id="IPR050211">
    <property type="entry name" value="FOX_domain-containing"/>
</dbReference>
<evidence type="ECO:0000256" key="8">
    <source>
        <dbReference type="ARBA" id="ARBA00023163"/>
    </source>
</evidence>
<dbReference type="CDD" id="cd20028">
    <property type="entry name" value="FH_FOXL2"/>
    <property type="match status" value="1"/>
</dbReference>
<dbReference type="InterPro" id="IPR018122">
    <property type="entry name" value="TF_fork_head_CS_1"/>
</dbReference>
<keyword evidence="5" id="KW-0832">Ubl conjugation</keyword>
<evidence type="ECO:0000256" key="2">
    <source>
        <dbReference type="ARBA" id="ARBA00022499"/>
    </source>
</evidence>
<name>A0A8J2HK08_COTCN</name>
<feature type="compositionally biased region" description="Low complexity" evidence="12">
    <location>
        <begin position="109"/>
        <end position="124"/>
    </location>
</feature>
<dbReference type="OrthoDB" id="9926427at2759"/>
<comment type="subcellular location">
    <subcellularLocation>
        <location evidence="1 11">Nucleus</location>
    </subcellularLocation>
</comment>
<dbReference type="InterPro" id="IPR001766">
    <property type="entry name" value="Fork_head_dom"/>
</dbReference>
<dbReference type="Pfam" id="PF00250">
    <property type="entry name" value="Forkhead"/>
    <property type="match status" value="1"/>
</dbReference>
<dbReference type="PROSITE" id="PS50039">
    <property type="entry name" value="FORK_HEAD_3"/>
    <property type="match status" value="1"/>
</dbReference>
<dbReference type="PANTHER" id="PTHR11829">
    <property type="entry name" value="FORKHEAD BOX PROTEIN"/>
    <property type="match status" value="1"/>
</dbReference>
<keyword evidence="3" id="KW-0597">Phosphoprotein</keyword>
<proteinExistence type="predicted"/>
<dbReference type="AlphaFoldDB" id="A0A8J2HK08"/>
<dbReference type="PRINTS" id="PR00053">
    <property type="entry name" value="FORKHEAD"/>
</dbReference>
<accession>A0A8J2HK08</accession>
<dbReference type="PROSITE" id="PS00658">
    <property type="entry name" value="FORK_HEAD_2"/>
    <property type="match status" value="1"/>
</dbReference>
<gene>
    <name evidence="14" type="ORF">HICCMSTLAB_LOCUS11685</name>
</gene>
<evidence type="ECO:0000259" key="13">
    <source>
        <dbReference type="PROSITE" id="PS50039"/>
    </source>
</evidence>
<evidence type="ECO:0000256" key="10">
    <source>
        <dbReference type="ARBA" id="ARBA00034872"/>
    </source>
</evidence>
<dbReference type="PANTHER" id="PTHR11829:SF411">
    <property type="entry name" value="FORKHEAD BOX PROTEIN L2"/>
    <property type="match status" value="1"/>
</dbReference>
<dbReference type="InterPro" id="IPR036388">
    <property type="entry name" value="WH-like_DNA-bd_sf"/>
</dbReference>
<keyword evidence="15" id="KW-1185">Reference proteome</keyword>
<dbReference type="InterPro" id="IPR036390">
    <property type="entry name" value="WH_DNA-bd_sf"/>
</dbReference>
<feature type="domain" description="Fork-head" evidence="13">
    <location>
        <begin position="195"/>
        <end position="289"/>
    </location>
</feature>
<evidence type="ECO:0000313" key="14">
    <source>
        <dbReference type="EMBL" id="CAG5103789.1"/>
    </source>
</evidence>